<evidence type="ECO:0000256" key="1">
    <source>
        <dbReference type="SAM" id="MobiDB-lite"/>
    </source>
</evidence>
<protein>
    <submittedName>
        <fullName evidence="2">Uncharacterized protein</fullName>
    </submittedName>
</protein>
<reference evidence="2 3" key="1">
    <citation type="journal article" date="2018" name="Nat. Ecol. Evol.">
        <title>Pezizomycetes genomes reveal the molecular basis of ectomycorrhizal truffle lifestyle.</title>
        <authorList>
            <person name="Murat C."/>
            <person name="Payen T."/>
            <person name="Noel B."/>
            <person name="Kuo A."/>
            <person name="Morin E."/>
            <person name="Chen J."/>
            <person name="Kohler A."/>
            <person name="Krizsan K."/>
            <person name="Balestrini R."/>
            <person name="Da Silva C."/>
            <person name="Montanini B."/>
            <person name="Hainaut M."/>
            <person name="Levati E."/>
            <person name="Barry K.W."/>
            <person name="Belfiori B."/>
            <person name="Cichocki N."/>
            <person name="Clum A."/>
            <person name="Dockter R.B."/>
            <person name="Fauchery L."/>
            <person name="Guy J."/>
            <person name="Iotti M."/>
            <person name="Le Tacon F."/>
            <person name="Lindquist E.A."/>
            <person name="Lipzen A."/>
            <person name="Malagnac F."/>
            <person name="Mello A."/>
            <person name="Molinier V."/>
            <person name="Miyauchi S."/>
            <person name="Poulain J."/>
            <person name="Riccioni C."/>
            <person name="Rubini A."/>
            <person name="Sitrit Y."/>
            <person name="Splivallo R."/>
            <person name="Traeger S."/>
            <person name="Wang M."/>
            <person name="Zifcakova L."/>
            <person name="Wipf D."/>
            <person name="Zambonelli A."/>
            <person name="Paolocci F."/>
            <person name="Nowrousian M."/>
            <person name="Ottonello S."/>
            <person name="Baldrian P."/>
            <person name="Spatafora J.W."/>
            <person name="Henrissat B."/>
            <person name="Nagy L.G."/>
            <person name="Aury J.M."/>
            <person name="Wincker P."/>
            <person name="Grigoriev I.V."/>
            <person name="Bonfante P."/>
            <person name="Martin F.M."/>
        </authorList>
    </citation>
    <scope>NUCLEOTIDE SEQUENCE [LARGE SCALE GENOMIC DNA]</scope>
    <source>
        <strain evidence="2 3">RN42</strain>
    </source>
</reference>
<feature type="region of interest" description="Disordered" evidence="1">
    <location>
        <begin position="73"/>
        <end position="97"/>
    </location>
</feature>
<evidence type="ECO:0000313" key="2">
    <source>
        <dbReference type="EMBL" id="RPA77064.1"/>
    </source>
</evidence>
<sequence>MADRTSPTQEKKRRLIYPDSDEEDEKAKMNNMAIQPSPDLTPAAVQYRAFSAHTTRSNASAFGVPAGQCYISSNGDNRRNFTDTDADPYENESPLPGDAPPLFQGPCIYLPKVHEGESTCQNASFDPMLCKDAYPGVLPSNHVYQASLRMNFHGSWGIFLNVGGHNNGLSGAGAGWIAPSDEGTLVPLLSSNHRVLGTIRWERQSKDTGRGMVFFGSFEWRADFCSVYGLPTIPSATDRQAIQLPLMDTSIPDQTDPYYRSAMSSVFDQIALERKMSEERQAGAKESPLSTDAEVEQDEEKRAAGEVENGRDSANVTTEHEGTVGDNEEAESESEETARLSMLSTLRVVSGSAEITPGLFDPDCLLLHRLNEK</sequence>
<dbReference type="Proteomes" id="UP000275078">
    <property type="component" value="Unassembled WGS sequence"/>
</dbReference>
<evidence type="ECO:0000313" key="3">
    <source>
        <dbReference type="Proteomes" id="UP000275078"/>
    </source>
</evidence>
<organism evidence="2 3">
    <name type="scientific">Ascobolus immersus RN42</name>
    <dbReference type="NCBI Taxonomy" id="1160509"/>
    <lineage>
        <taxon>Eukaryota</taxon>
        <taxon>Fungi</taxon>
        <taxon>Dikarya</taxon>
        <taxon>Ascomycota</taxon>
        <taxon>Pezizomycotina</taxon>
        <taxon>Pezizomycetes</taxon>
        <taxon>Pezizales</taxon>
        <taxon>Ascobolaceae</taxon>
        <taxon>Ascobolus</taxon>
    </lineage>
</organism>
<feature type="region of interest" description="Disordered" evidence="1">
    <location>
        <begin position="278"/>
        <end position="339"/>
    </location>
</feature>
<accession>A0A3N4I5E8</accession>
<dbReference type="AlphaFoldDB" id="A0A3N4I5E8"/>
<feature type="compositionally biased region" description="Basic and acidic residues" evidence="1">
    <location>
        <begin position="299"/>
        <end position="311"/>
    </location>
</feature>
<feature type="region of interest" description="Disordered" evidence="1">
    <location>
        <begin position="1"/>
        <end position="26"/>
    </location>
</feature>
<name>A0A3N4I5E8_ASCIM</name>
<gene>
    <name evidence="2" type="ORF">BJ508DRAFT_310468</name>
</gene>
<feature type="compositionally biased region" description="Acidic residues" evidence="1">
    <location>
        <begin position="326"/>
        <end position="335"/>
    </location>
</feature>
<proteinExistence type="predicted"/>
<dbReference type="EMBL" id="ML119732">
    <property type="protein sequence ID" value="RPA77064.1"/>
    <property type="molecule type" value="Genomic_DNA"/>
</dbReference>
<keyword evidence="3" id="KW-1185">Reference proteome</keyword>